<dbReference type="EMBL" id="HBEA01018647">
    <property type="protein sequence ID" value="CAD8264673.1"/>
    <property type="molecule type" value="Transcribed_RNA"/>
</dbReference>
<reference evidence="2" key="1">
    <citation type="submission" date="2021-01" db="EMBL/GenBank/DDBJ databases">
        <authorList>
            <person name="Corre E."/>
            <person name="Pelletier E."/>
            <person name="Niang G."/>
            <person name="Scheremetjew M."/>
            <person name="Finn R."/>
            <person name="Kale V."/>
            <person name="Holt S."/>
            <person name="Cochrane G."/>
            <person name="Meng A."/>
            <person name="Brown T."/>
            <person name="Cohen L."/>
        </authorList>
    </citation>
    <scope>NUCLEOTIDE SEQUENCE</scope>
    <source>
        <strain evidence="2">CCMP2078</strain>
    </source>
</reference>
<feature type="compositionally biased region" description="Acidic residues" evidence="1">
    <location>
        <begin position="314"/>
        <end position="328"/>
    </location>
</feature>
<name>A0A7R9UFS0_9STRA</name>
<accession>A0A7R9UFS0</accession>
<organism evidence="2">
    <name type="scientific">Pinguiococcus pyrenoidosus</name>
    <dbReference type="NCBI Taxonomy" id="172671"/>
    <lineage>
        <taxon>Eukaryota</taxon>
        <taxon>Sar</taxon>
        <taxon>Stramenopiles</taxon>
        <taxon>Ochrophyta</taxon>
        <taxon>Pinguiophyceae</taxon>
        <taxon>Pinguiochrysidales</taxon>
        <taxon>Pinguiochrysidaceae</taxon>
        <taxon>Pinguiococcus</taxon>
    </lineage>
</organism>
<protein>
    <submittedName>
        <fullName evidence="2">Uncharacterized protein</fullName>
    </submittedName>
</protein>
<feature type="compositionally biased region" description="Basic and acidic residues" evidence="1">
    <location>
        <begin position="299"/>
        <end position="313"/>
    </location>
</feature>
<dbReference type="AlphaFoldDB" id="A0A7R9UFS0"/>
<evidence type="ECO:0000256" key="1">
    <source>
        <dbReference type="SAM" id="MobiDB-lite"/>
    </source>
</evidence>
<feature type="compositionally biased region" description="Basic and acidic residues" evidence="1">
    <location>
        <begin position="329"/>
        <end position="338"/>
    </location>
</feature>
<evidence type="ECO:0000313" key="2">
    <source>
        <dbReference type="EMBL" id="CAD8264673.1"/>
    </source>
</evidence>
<sequence>MGQSSRGATEDAPENTRSTRGLFDAAVLGALLEEAKSSGPPLYDNRDIARLCLLIQKAFDLGTEEFIQFVVQSTEDCADAEFMDEIFNSDLDLRPAHLDRILGSTGNMQRDDKWGQIVTMLENGNLDVAIEEDAEYLVNYIAQEPASRNNFVARLCEGLETRFQAGMLLGAFCRDIDNPHESAQFVLDVVSWESFLDLSGPMNQLLRGLPKDVADTVEEDLAELLNEGGDLENFVVDDSEEEMPYELGPEDGVLVEEEPEFNEADYPDAGSDMDEDEGPSGGPRVIDDDDDEDEDDEDKPARNRERMHVKTESDAEDDDNDGDYDEDNDNGRDGGTET</sequence>
<proteinExistence type="predicted"/>
<feature type="compositionally biased region" description="Acidic residues" evidence="1">
    <location>
        <begin position="262"/>
        <end position="278"/>
    </location>
</feature>
<gene>
    <name evidence="2" type="ORF">PPYR1160_LOCUS14176</name>
</gene>
<feature type="compositionally biased region" description="Acidic residues" evidence="1">
    <location>
        <begin position="287"/>
        <end position="298"/>
    </location>
</feature>
<feature type="region of interest" description="Disordered" evidence="1">
    <location>
        <begin position="262"/>
        <end position="338"/>
    </location>
</feature>